<proteinExistence type="predicted"/>
<accession>A0A818KZB4</accession>
<feature type="non-terminal residue" evidence="1">
    <location>
        <position position="1"/>
    </location>
</feature>
<organism evidence="1 2">
    <name type="scientific">Rotaria socialis</name>
    <dbReference type="NCBI Taxonomy" id="392032"/>
    <lineage>
        <taxon>Eukaryota</taxon>
        <taxon>Metazoa</taxon>
        <taxon>Spiralia</taxon>
        <taxon>Gnathifera</taxon>
        <taxon>Rotifera</taxon>
        <taxon>Eurotatoria</taxon>
        <taxon>Bdelloidea</taxon>
        <taxon>Philodinida</taxon>
        <taxon>Philodinidae</taxon>
        <taxon>Rotaria</taxon>
    </lineage>
</organism>
<dbReference type="Proteomes" id="UP000663869">
    <property type="component" value="Unassembled WGS sequence"/>
</dbReference>
<evidence type="ECO:0000313" key="1">
    <source>
        <dbReference type="EMBL" id="CAF3566795.1"/>
    </source>
</evidence>
<comment type="caution">
    <text evidence="1">The sequence shown here is derived from an EMBL/GenBank/DDBJ whole genome shotgun (WGS) entry which is preliminary data.</text>
</comment>
<evidence type="ECO:0000313" key="2">
    <source>
        <dbReference type="Proteomes" id="UP000663869"/>
    </source>
</evidence>
<sequence>VCLGDTYVLINKFRIRLSCGMPGHTLQTNILLIQLGYYS</sequence>
<reference evidence="1" key="1">
    <citation type="submission" date="2021-02" db="EMBL/GenBank/DDBJ databases">
        <authorList>
            <person name="Nowell W R."/>
        </authorList>
    </citation>
    <scope>NUCLEOTIDE SEQUENCE</scope>
</reference>
<gene>
    <name evidence="1" type="ORF">FME351_LOCUS20242</name>
</gene>
<name>A0A818KZB4_9BILA</name>
<dbReference type="EMBL" id="CAJNYU010002602">
    <property type="protein sequence ID" value="CAF3566795.1"/>
    <property type="molecule type" value="Genomic_DNA"/>
</dbReference>
<dbReference type="AlphaFoldDB" id="A0A818KZB4"/>
<protein>
    <submittedName>
        <fullName evidence="1">Uncharacterized protein</fullName>
    </submittedName>
</protein>